<gene>
    <name evidence="1" type="ORF">WS64_06400</name>
</gene>
<evidence type="ECO:0000313" key="2">
    <source>
        <dbReference type="Proteomes" id="UP000070434"/>
    </source>
</evidence>
<dbReference type="AlphaFoldDB" id="A0AAW3Q6D6"/>
<dbReference type="EMBL" id="LNJP01000001">
    <property type="protein sequence ID" value="KWZ37035.1"/>
    <property type="molecule type" value="Genomic_DNA"/>
</dbReference>
<reference evidence="1 2" key="1">
    <citation type="submission" date="2015-11" db="EMBL/GenBank/DDBJ databases">
        <authorList>
            <person name="Sahl J."/>
            <person name="Wagner D."/>
            <person name="Keim P."/>
        </authorList>
    </citation>
    <scope>NUCLEOTIDE SEQUENCE [LARGE SCALE GENOMIC DNA]</scope>
    <source>
        <strain evidence="1 2">AZ-4-2-10-S1-D7</strain>
    </source>
</reference>
<organism evidence="1 2">
    <name type="scientific">Burkholderia anthina</name>
    <dbReference type="NCBI Taxonomy" id="179879"/>
    <lineage>
        <taxon>Bacteria</taxon>
        <taxon>Pseudomonadati</taxon>
        <taxon>Pseudomonadota</taxon>
        <taxon>Betaproteobacteria</taxon>
        <taxon>Burkholderiales</taxon>
        <taxon>Burkholderiaceae</taxon>
        <taxon>Burkholderia</taxon>
        <taxon>Burkholderia cepacia complex</taxon>
    </lineage>
</organism>
<dbReference type="GO" id="GO:0006281">
    <property type="term" value="P:DNA repair"/>
    <property type="evidence" value="ECO:0007669"/>
    <property type="project" value="InterPro"/>
</dbReference>
<proteinExistence type="predicted"/>
<protein>
    <submittedName>
        <fullName evidence="1">Endodeoxyribonuclease RusA</fullName>
    </submittedName>
</protein>
<comment type="caution">
    <text evidence="1">The sequence shown here is derived from an EMBL/GenBank/DDBJ whole genome shotgun (WGS) entry which is preliminary data.</text>
</comment>
<dbReference type="RefSeq" id="WP_060966900.1">
    <property type="nucleotide sequence ID" value="NZ_CM003768.1"/>
</dbReference>
<name>A0AAW3Q6D6_9BURK</name>
<accession>A0AAW3Q6D6</accession>
<dbReference type="InterPro" id="IPR008822">
    <property type="entry name" value="Endonuclease_RusA-like"/>
</dbReference>
<dbReference type="Proteomes" id="UP000070434">
    <property type="component" value="Chromosome 1"/>
</dbReference>
<dbReference type="Gene3D" id="3.30.1330.70">
    <property type="entry name" value="Holliday junction resolvase RusA"/>
    <property type="match status" value="1"/>
</dbReference>
<dbReference type="GO" id="GO:0000287">
    <property type="term" value="F:magnesium ion binding"/>
    <property type="evidence" value="ECO:0007669"/>
    <property type="project" value="InterPro"/>
</dbReference>
<dbReference type="GO" id="GO:0006310">
    <property type="term" value="P:DNA recombination"/>
    <property type="evidence" value="ECO:0007669"/>
    <property type="project" value="InterPro"/>
</dbReference>
<dbReference type="InterPro" id="IPR036614">
    <property type="entry name" value="RusA-like_sf"/>
</dbReference>
<evidence type="ECO:0000313" key="1">
    <source>
        <dbReference type="EMBL" id="KWZ37035.1"/>
    </source>
</evidence>
<sequence>MTQQSLITASPIAQRVEFVVPGTPVAKGRPKFARRGAHVTTYTPEKTERYENLVKMAAREAMRSAAPYVGPIRLIVHIGLPIPASWSLKRQGEAAAGAIGATKKPDADNVVKALKDGMNGVVYVDDGQVVDLWVSKRYARTPGVRIEAIELNLKSA</sequence>
<dbReference type="SUPFAM" id="SSF103084">
    <property type="entry name" value="Holliday junction resolvase RusA"/>
    <property type="match status" value="1"/>
</dbReference>
<dbReference type="Pfam" id="PF05866">
    <property type="entry name" value="RusA"/>
    <property type="match status" value="1"/>
</dbReference>